<evidence type="ECO:0000256" key="13">
    <source>
        <dbReference type="PROSITE-ProRule" id="PRU00205"/>
    </source>
</evidence>
<comment type="catalytic activity">
    <reaction evidence="11">
        <text>sphinganine + octadecanoyl-CoA = N-(octadecanoyl)-sphinganine + CoA + H(+)</text>
        <dbReference type="Rhea" id="RHEA:36547"/>
        <dbReference type="ChEBI" id="CHEBI:15378"/>
        <dbReference type="ChEBI" id="CHEBI:57287"/>
        <dbReference type="ChEBI" id="CHEBI:57394"/>
        <dbReference type="ChEBI" id="CHEBI:57817"/>
        <dbReference type="ChEBI" id="CHEBI:67033"/>
    </reaction>
    <physiologicalReaction direction="left-to-right" evidence="11">
        <dbReference type="Rhea" id="RHEA:36548"/>
    </physiologicalReaction>
</comment>
<feature type="transmembrane region" description="Helical" evidence="15">
    <location>
        <begin position="156"/>
        <end position="176"/>
    </location>
</feature>
<keyword evidence="5" id="KW-0808">Transferase</keyword>
<dbReference type="SMART" id="SM00724">
    <property type="entry name" value="TLC"/>
    <property type="match status" value="1"/>
</dbReference>
<dbReference type="GO" id="GO:0050291">
    <property type="term" value="F:sphingosine N-acyltransferase activity"/>
    <property type="evidence" value="ECO:0007669"/>
    <property type="project" value="InterPro"/>
</dbReference>
<keyword evidence="6 13" id="KW-0812">Transmembrane</keyword>
<keyword evidence="4" id="KW-0444">Lipid biosynthesis</keyword>
<evidence type="ECO:0000256" key="5">
    <source>
        <dbReference type="ARBA" id="ARBA00022679"/>
    </source>
</evidence>
<feature type="region of interest" description="Disordered" evidence="14">
    <location>
        <begin position="351"/>
        <end position="388"/>
    </location>
</feature>
<protein>
    <submittedName>
        <fullName evidence="18">Ceramide synthase 3</fullName>
    </submittedName>
</protein>
<accession>A0A803KJC9</accession>
<feature type="compositionally biased region" description="Basic and acidic residues" evidence="14">
    <location>
        <begin position="376"/>
        <end position="388"/>
    </location>
</feature>
<organism evidence="18">
    <name type="scientific">Xenopus tropicalis</name>
    <name type="common">Western clawed frog</name>
    <name type="synonym">Silurana tropicalis</name>
    <dbReference type="NCBI Taxonomy" id="8364"/>
    <lineage>
        <taxon>Eukaryota</taxon>
        <taxon>Metazoa</taxon>
        <taxon>Chordata</taxon>
        <taxon>Craniata</taxon>
        <taxon>Vertebrata</taxon>
        <taxon>Euteleostomi</taxon>
        <taxon>Amphibia</taxon>
        <taxon>Batrachia</taxon>
        <taxon>Anura</taxon>
        <taxon>Pipoidea</taxon>
        <taxon>Pipidae</taxon>
        <taxon>Xenopodinae</taxon>
        <taxon>Xenopus</taxon>
        <taxon>Silurana</taxon>
    </lineage>
</organism>
<feature type="transmembrane region" description="Helical" evidence="15">
    <location>
        <begin position="316"/>
        <end position="340"/>
    </location>
</feature>
<feature type="transmembrane region" description="Helical" evidence="15">
    <location>
        <begin position="196"/>
        <end position="214"/>
    </location>
</feature>
<evidence type="ECO:0000256" key="15">
    <source>
        <dbReference type="SAM" id="Phobius"/>
    </source>
</evidence>
<dbReference type="PANTHER" id="PTHR12560">
    <property type="entry name" value="LONGEVITY ASSURANCE FACTOR 1 LAG1"/>
    <property type="match status" value="1"/>
</dbReference>
<dbReference type="Pfam" id="PF03798">
    <property type="entry name" value="TRAM_LAG1_CLN8"/>
    <property type="match status" value="1"/>
</dbReference>
<proteinExistence type="predicted"/>
<gene>
    <name evidence="18" type="primary">cers3</name>
</gene>
<evidence type="ECO:0000313" key="18">
    <source>
        <dbReference type="Ensembl" id="ENSXETP00000019578"/>
    </source>
</evidence>
<feature type="DNA-binding region" description="Homeobox" evidence="12">
    <location>
        <begin position="85"/>
        <end position="145"/>
    </location>
</feature>
<keyword evidence="12" id="KW-0539">Nucleus</keyword>
<dbReference type="Bgee" id="ENSXETG00000027994">
    <property type="expression patterns" value="Expressed in liver and 16 other cell types or tissues"/>
</dbReference>
<evidence type="ECO:0000256" key="3">
    <source>
        <dbReference type="ARBA" id="ARBA00004991"/>
    </source>
</evidence>
<dbReference type="PROSITE" id="PS50071">
    <property type="entry name" value="HOMEOBOX_2"/>
    <property type="match status" value="1"/>
</dbReference>
<evidence type="ECO:0000256" key="4">
    <source>
        <dbReference type="ARBA" id="ARBA00022516"/>
    </source>
</evidence>
<dbReference type="PROSITE" id="PS50922">
    <property type="entry name" value="TLC"/>
    <property type="match status" value="1"/>
</dbReference>
<evidence type="ECO:0000259" key="16">
    <source>
        <dbReference type="PROSITE" id="PS50071"/>
    </source>
</evidence>
<dbReference type="GeneTree" id="ENSGT01030000234515"/>
<feature type="domain" description="Homeobox" evidence="16">
    <location>
        <begin position="83"/>
        <end position="144"/>
    </location>
</feature>
<dbReference type="GO" id="GO:0005789">
    <property type="term" value="C:endoplasmic reticulum membrane"/>
    <property type="evidence" value="ECO:0007669"/>
    <property type="project" value="UniProtKB-SubCell"/>
</dbReference>
<keyword evidence="9" id="KW-0443">Lipid metabolism</keyword>
<dbReference type="InterPro" id="IPR016439">
    <property type="entry name" value="Lag1/Lac1-like"/>
</dbReference>
<evidence type="ECO:0000259" key="17">
    <source>
        <dbReference type="PROSITE" id="PS50922"/>
    </source>
</evidence>
<reference evidence="18" key="2">
    <citation type="submission" date="2011-06" db="UniProtKB">
        <authorList>
            <consortium name="Ensembl"/>
        </authorList>
    </citation>
    <scope>IDENTIFICATION</scope>
</reference>
<dbReference type="Gene3D" id="1.10.10.60">
    <property type="entry name" value="Homeodomain-like"/>
    <property type="match status" value="1"/>
</dbReference>
<evidence type="ECO:0000256" key="10">
    <source>
        <dbReference type="ARBA" id="ARBA00023136"/>
    </source>
</evidence>
<evidence type="ECO:0000256" key="2">
    <source>
        <dbReference type="ARBA" id="ARBA00004760"/>
    </source>
</evidence>
<sequence length="388" mass="45642">MTWKMKKELGRCRRPSFISLSPWLCSSCSSDLPLKAFQSSPGTFIKIQYRETRTCVIDSPTSEPPPNHTQFLNKAIATPVASAMGIKSKLRLKASNNPVFESFYISCSKHPSHEEMYGLAKKSNRTSIQVERWFRRRRNQDRPAVLKKFQESCWRFTFYLCALVGGVAVLYDKPWFHDVWEVWVGYPKQEVLTSQYWYYVMELSFYWALLFSVASDVRRKDFKVQVVHHLATIFLLNFSWSVKYIRVGTLTLLVHDLSDILLEAAKMCSYADWKRSCNVLFIIFAVVFIISRLIIFPFWIIYATTVYPLYYCPRFFLYYFFNMLMFVLQFLHIYWTYLIFRMVKKVISGNMSGDDRSDKEEEDSDENDDHSLTNGDGKRPIENGQGEH</sequence>
<dbReference type="PANTHER" id="PTHR12560:SF18">
    <property type="entry name" value="CERAMIDE SYNTHASE 3"/>
    <property type="match status" value="1"/>
</dbReference>
<keyword evidence="8 15" id="KW-1133">Transmembrane helix</keyword>
<evidence type="ECO:0000256" key="8">
    <source>
        <dbReference type="ARBA" id="ARBA00022989"/>
    </source>
</evidence>
<name>A0A803KJC9_XENTR</name>
<dbReference type="Xenbase" id="XB-GENE-957267">
    <property type="gene designation" value="cers3"/>
</dbReference>
<feature type="transmembrane region" description="Helical" evidence="15">
    <location>
        <begin position="279"/>
        <end position="304"/>
    </location>
</feature>
<evidence type="ECO:0000256" key="14">
    <source>
        <dbReference type="SAM" id="MobiDB-lite"/>
    </source>
</evidence>
<dbReference type="InterPro" id="IPR006634">
    <property type="entry name" value="TLC-dom"/>
</dbReference>
<dbReference type="InterPro" id="IPR009057">
    <property type="entry name" value="Homeodomain-like_sf"/>
</dbReference>
<dbReference type="Ensembl" id="ENSXETT00000019578">
    <property type="protein sequence ID" value="ENSXETP00000019578"/>
    <property type="gene ID" value="ENSXETG00000027994"/>
</dbReference>
<dbReference type="SUPFAM" id="SSF46689">
    <property type="entry name" value="Homeodomain-like"/>
    <property type="match status" value="1"/>
</dbReference>
<dbReference type="CDD" id="cd00086">
    <property type="entry name" value="homeodomain"/>
    <property type="match status" value="1"/>
</dbReference>
<feature type="domain" description="TLC" evidence="17">
    <location>
        <begin position="147"/>
        <end position="348"/>
    </location>
</feature>
<dbReference type="UniPathway" id="UPA00222"/>
<keyword evidence="12" id="KW-0371">Homeobox</keyword>
<dbReference type="GO" id="GO:0046513">
    <property type="term" value="P:ceramide biosynthetic process"/>
    <property type="evidence" value="ECO:0007669"/>
    <property type="project" value="InterPro"/>
</dbReference>
<dbReference type="InParanoid" id="A0A803KJC9"/>
<keyword evidence="10 13" id="KW-0472">Membrane</keyword>
<dbReference type="InterPro" id="IPR001356">
    <property type="entry name" value="HD"/>
</dbReference>
<comment type="pathway">
    <text evidence="2">Lipid metabolism; sphingolipid metabolism.</text>
</comment>
<keyword evidence="12" id="KW-0238">DNA-binding</keyword>
<dbReference type="AlphaFoldDB" id="A0A803KJC9"/>
<keyword evidence="7" id="KW-0256">Endoplasmic reticulum</keyword>
<evidence type="ECO:0000256" key="7">
    <source>
        <dbReference type="ARBA" id="ARBA00022824"/>
    </source>
</evidence>
<evidence type="ECO:0000256" key="1">
    <source>
        <dbReference type="ARBA" id="ARBA00004477"/>
    </source>
</evidence>
<comment type="subcellular location">
    <subcellularLocation>
        <location evidence="1">Endoplasmic reticulum membrane</location>
        <topology evidence="1">Multi-pass membrane protein</topology>
    </subcellularLocation>
    <subcellularLocation>
        <location evidence="12">Nucleus</location>
    </subcellularLocation>
</comment>
<comment type="pathway">
    <text evidence="3">Sphingolipid metabolism.</text>
</comment>
<dbReference type="FunFam" id="1.10.10.60:FF:000020">
    <property type="entry name" value="Ceramide synthase 5"/>
    <property type="match status" value="1"/>
</dbReference>
<reference evidence="18" key="1">
    <citation type="journal article" date="2010" name="Science">
        <title>The genome of the Western clawed frog Xenopus tropicalis.</title>
        <authorList>
            <person name="Hellsten U."/>
            <person name="Harland R.M."/>
            <person name="Gilchrist M.J."/>
            <person name="Hendrix D."/>
            <person name="Jurka J."/>
            <person name="Kapitonov V."/>
            <person name="Ovcharenko I."/>
            <person name="Putnam N.H."/>
            <person name="Shu S."/>
            <person name="Taher L."/>
            <person name="Blitz I.L."/>
            <person name="Blumberg B."/>
            <person name="Dichmann D.S."/>
            <person name="Dubchak I."/>
            <person name="Amaya E."/>
            <person name="Detter J.C."/>
            <person name="Fletcher R."/>
            <person name="Gerhard D.S."/>
            <person name="Goodstein D."/>
            <person name="Graves T."/>
            <person name="Grigoriev I.V."/>
            <person name="Grimwood J."/>
            <person name="Kawashima T."/>
            <person name="Lindquist E."/>
            <person name="Lucas S.M."/>
            <person name="Mead P.E."/>
            <person name="Mitros T."/>
            <person name="Ogino H."/>
            <person name="Ohta Y."/>
            <person name="Poliakov A.V."/>
            <person name="Pollet N."/>
            <person name="Robert J."/>
            <person name="Salamov A."/>
            <person name="Sater A.K."/>
            <person name="Schmutz J."/>
            <person name="Terry A."/>
            <person name="Vize P.D."/>
            <person name="Warren W.C."/>
            <person name="Wells D."/>
            <person name="Wills A."/>
            <person name="Wilson R.K."/>
            <person name="Zimmerman L.B."/>
            <person name="Zorn A.M."/>
            <person name="Grainger R."/>
            <person name="Grammer T."/>
            <person name="Khokha M.K."/>
            <person name="Richardson P.M."/>
            <person name="Rokhsar D.S."/>
        </authorList>
    </citation>
    <scope>NUCLEOTIDE SEQUENCE [LARGE SCALE GENOMIC DNA]</scope>
    <source>
        <strain evidence="18">Nigerian</strain>
    </source>
</reference>
<evidence type="ECO:0000256" key="11">
    <source>
        <dbReference type="ARBA" id="ARBA00049036"/>
    </source>
</evidence>
<dbReference type="GO" id="GO:0003677">
    <property type="term" value="F:DNA binding"/>
    <property type="evidence" value="ECO:0007669"/>
    <property type="project" value="UniProtKB-UniRule"/>
</dbReference>
<dbReference type="GO" id="GO:0005634">
    <property type="term" value="C:nucleus"/>
    <property type="evidence" value="ECO:0007669"/>
    <property type="project" value="UniProtKB-SubCell"/>
</dbReference>
<evidence type="ECO:0000256" key="12">
    <source>
        <dbReference type="PROSITE-ProRule" id="PRU00108"/>
    </source>
</evidence>
<evidence type="ECO:0000256" key="9">
    <source>
        <dbReference type="ARBA" id="ARBA00023098"/>
    </source>
</evidence>
<evidence type="ECO:0000256" key="6">
    <source>
        <dbReference type="ARBA" id="ARBA00022692"/>
    </source>
</evidence>